<evidence type="ECO:0000256" key="10">
    <source>
        <dbReference type="RuleBase" id="RU000488"/>
    </source>
</evidence>
<evidence type="ECO:0000313" key="11">
    <source>
        <dbReference type="EMBL" id="EKX52398.1"/>
    </source>
</evidence>
<dbReference type="PANTHER" id="PTHR45624">
    <property type="entry name" value="MITOCHONDRIAL BASIC AMINO ACIDS TRANSPORTER-RELATED"/>
    <property type="match status" value="1"/>
</dbReference>
<dbReference type="InterPro" id="IPR002067">
    <property type="entry name" value="MCP"/>
</dbReference>
<evidence type="ECO:0000256" key="4">
    <source>
        <dbReference type="ARBA" id="ARBA00022692"/>
    </source>
</evidence>
<comment type="similarity">
    <text evidence="2 10">Belongs to the mitochondrial carrier (TC 2.A.29) family.</text>
</comment>
<dbReference type="PRINTS" id="PR00926">
    <property type="entry name" value="MITOCARRIER"/>
</dbReference>
<dbReference type="InterPro" id="IPR050567">
    <property type="entry name" value="Mitochondrial_Carrier"/>
</dbReference>
<keyword evidence="4 9" id="KW-0812">Transmembrane</keyword>
<dbReference type="HOGENOM" id="CLU_015166_16_3_1"/>
<feature type="repeat" description="Solcar" evidence="9">
    <location>
        <begin position="203"/>
        <end position="292"/>
    </location>
</feature>
<evidence type="ECO:0000256" key="5">
    <source>
        <dbReference type="ARBA" id="ARBA00022737"/>
    </source>
</evidence>
<evidence type="ECO:0000256" key="9">
    <source>
        <dbReference type="PROSITE-ProRule" id="PRU00282"/>
    </source>
</evidence>
<evidence type="ECO:0000256" key="7">
    <source>
        <dbReference type="ARBA" id="ARBA00023128"/>
    </source>
</evidence>
<dbReference type="EnsemblProtists" id="EKX52398">
    <property type="protein sequence ID" value="EKX52398"/>
    <property type="gene ID" value="GUITHDRAFT_190062"/>
</dbReference>
<evidence type="ECO:0000313" key="12">
    <source>
        <dbReference type="EnsemblProtists" id="EKX52398"/>
    </source>
</evidence>
<accession>L1JWD0</accession>
<sequence length="304" mass="32425">MAEESEAVKNRNELISGTVAGFVCKFIEYPLDTAKVQAQTQAIDGKAVSPIALLRRTIRNDGFLALYRGLPSPLLGSMAENSVLFSSYGLARRMLTKPGDDPDKLPFSYKLVCGSFSGACVATVLTPVELIKCRMQTVNEGAVKYKNSWECLARTVKTGGVMSLFHGHVGTLCREVPGNAAWFGGYELGVYLLTPKGGSKSDVHPAGLAAAGALGGMSYWFFPFPFDVVKSKIQTGTHGLPVGSKVNVVTVLLHVLKSEGIVGLYRGCGLTVARAAPSNACLFVAYEMTMRLLRGQPLLGGSSH</sequence>
<evidence type="ECO:0000256" key="1">
    <source>
        <dbReference type="ARBA" id="ARBA00004225"/>
    </source>
</evidence>
<dbReference type="OMA" id="VYRESGW"/>
<keyword evidence="5" id="KW-0677">Repeat</keyword>
<keyword evidence="6" id="KW-1133">Transmembrane helix</keyword>
<dbReference type="InterPro" id="IPR018108">
    <property type="entry name" value="MCP_transmembrane"/>
</dbReference>
<keyword evidence="8 9" id="KW-0472">Membrane</keyword>
<dbReference type="KEGG" id="gtt:GUITHDRAFT_190062"/>
<dbReference type="AlphaFoldDB" id="L1JWD0"/>
<evidence type="ECO:0000256" key="6">
    <source>
        <dbReference type="ARBA" id="ARBA00022989"/>
    </source>
</evidence>
<dbReference type="GO" id="GO:1990575">
    <property type="term" value="P:mitochondrial L-ornithine transmembrane transport"/>
    <property type="evidence" value="ECO:0007669"/>
    <property type="project" value="TreeGrafter"/>
</dbReference>
<keyword evidence="13" id="KW-1185">Reference proteome</keyword>
<proteinExistence type="inferred from homology"/>
<dbReference type="OrthoDB" id="14252at2759"/>
<dbReference type="SUPFAM" id="SSF103506">
    <property type="entry name" value="Mitochondrial carrier"/>
    <property type="match status" value="1"/>
</dbReference>
<dbReference type="GeneID" id="17309079"/>
<name>L1JWD0_GUITC</name>
<keyword evidence="3 10" id="KW-0813">Transport</keyword>
<dbReference type="RefSeq" id="XP_005839378.1">
    <property type="nucleotide sequence ID" value="XM_005839321.1"/>
</dbReference>
<evidence type="ECO:0000256" key="8">
    <source>
        <dbReference type="ARBA" id="ARBA00023136"/>
    </source>
</evidence>
<dbReference type="STRING" id="905079.L1JWD0"/>
<dbReference type="GO" id="GO:0000064">
    <property type="term" value="F:L-ornithine transmembrane transporter activity"/>
    <property type="evidence" value="ECO:0007669"/>
    <property type="project" value="TreeGrafter"/>
</dbReference>
<dbReference type="GO" id="GO:0031966">
    <property type="term" value="C:mitochondrial membrane"/>
    <property type="evidence" value="ECO:0007669"/>
    <property type="project" value="UniProtKB-SubCell"/>
</dbReference>
<keyword evidence="7" id="KW-0496">Mitochondrion</keyword>
<evidence type="ECO:0000256" key="3">
    <source>
        <dbReference type="ARBA" id="ARBA00022448"/>
    </source>
</evidence>
<dbReference type="Proteomes" id="UP000011087">
    <property type="component" value="Unassembled WGS sequence"/>
</dbReference>
<dbReference type="Pfam" id="PF00153">
    <property type="entry name" value="Mito_carr"/>
    <property type="match status" value="3"/>
</dbReference>
<feature type="repeat" description="Solcar" evidence="9">
    <location>
        <begin position="105"/>
        <end position="192"/>
    </location>
</feature>
<protein>
    <submittedName>
        <fullName evidence="11">Mitochondrial carrier protein</fullName>
    </submittedName>
</protein>
<dbReference type="PANTHER" id="PTHR45624:SF12">
    <property type="entry name" value="MITOCHONDRIAL ORNITHINE TRANSPORTER 1"/>
    <property type="match status" value="1"/>
</dbReference>
<dbReference type="Gene3D" id="1.50.40.10">
    <property type="entry name" value="Mitochondrial carrier domain"/>
    <property type="match status" value="1"/>
</dbReference>
<evidence type="ECO:0000256" key="2">
    <source>
        <dbReference type="ARBA" id="ARBA00006375"/>
    </source>
</evidence>
<evidence type="ECO:0000313" key="13">
    <source>
        <dbReference type="Proteomes" id="UP000011087"/>
    </source>
</evidence>
<reference evidence="13" key="2">
    <citation type="submission" date="2012-11" db="EMBL/GenBank/DDBJ databases">
        <authorList>
            <person name="Kuo A."/>
            <person name="Curtis B.A."/>
            <person name="Tanifuji G."/>
            <person name="Burki F."/>
            <person name="Gruber A."/>
            <person name="Irimia M."/>
            <person name="Maruyama S."/>
            <person name="Arias M.C."/>
            <person name="Ball S.G."/>
            <person name="Gile G.H."/>
            <person name="Hirakawa Y."/>
            <person name="Hopkins J.F."/>
            <person name="Rensing S.A."/>
            <person name="Schmutz J."/>
            <person name="Symeonidi A."/>
            <person name="Elias M."/>
            <person name="Eveleigh R.J."/>
            <person name="Herman E.K."/>
            <person name="Klute M.J."/>
            <person name="Nakayama T."/>
            <person name="Obornik M."/>
            <person name="Reyes-Prieto A."/>
            <person name="Armbrust E.V."/>
            <person name="Aves S.J."/>
            <person name="Beiko R.G."/>
            <person name="Coutinho P."/>
            <person name="Dacks J.B."/>
            <person name="Durnford D.G."/>
            <person name="Fast N.M."/>
            <person name="Green B.R."/>
            <person name="Grisdale C."/>
            <person name="Hempe F."/>
            <person name="Henrissat B."/>
            <person name="Hoppner M.P."/>
            <person name="Ishida K.-I."/>
            <person name="Kim E."/>
            <person name="Koreny L."/>
            <person name="Kroth P.G."/>
            <person name="Liu Y."/>
            <person name="Malik S.-B."/>
            <person name="Maier U.G."/>
            <person name="McRose D."/>
            <person name="Mock T."/>
            <person name="Neilson J.A."/>
            <person name="Onodera N.T."/>
            <person name="Poole A.M."/>
            <person name="Pritham E.J."/>
            <person name="Richards T.A."/>
            <person name="Rocap G."/>
            <person name="Roy S.W."/>
            <person name="Sarai C."/>
            <person name="Schaack S."/>
            <person name="Shirato S."/>
            <person name="Slamovits C.H."/>
            <person name="Spencer D.F."/>
            <person name="Suzuki S."/>
            <person name="Worden A.Z."/>
            <person name="Zauner S."/>
            <person name="Barry K."/>
            <person name="Bell C."/>
            <person name="Bharti A.K."/>
            <person name="Crow J.A."/>
            <person name="Grimwood J."/>
            <person name="Kramer R."/>
            <person name="Lindquist E."/>
            <person name="Lucas S."/>
            <person name="Salamov A."/>
            <person name="McFadden G.I."/>
            <person name="Lane C.E."/>
            <person name="Keeling P.J."/>
            <person name="Gray M.W."/>
            <person name="Grigoriev I.V."/>
            <person name="Archibald J.M."/>
        </authorList>
    </citation>
    <scope>NUCLEOTIDE SEQUENCE</scope>
    <source>
        <strain evidence="13">CCMP2712</strain>
    </source>
</reference>
<gene>
    <name evidence="11" type="ORF">GUITHDRAFT_190062</name>
</gene>
<dbReference type="InterPro" id="IPR023395">
    <property type="entry name" value="MCP_dom_sf"/>
</dbReference>
<organism evidence="11">
    <name type="scientific">Guillardia theta (strain CCMP2712)</name>
    <name type="common">Cryptophyte</name>
    <dbReference type="NCBI Taxonomy" id="905079"/>
    <lineage>
        <taxon>Eukaryota</taxon>
        <taxon>Cryptophyceae</taxon>
        <taxon>Pyrenomonadales</taxon>
        <taxon>Geminigeraceae</taxon>
        <taxon>Guillardia</taxon>
    </lineage>
</organism>
<reference evidence="12" key="3">
    <citation type="submission" date="2016-03" db="UniProtKB">
        <authorList>
            <consortium name="EnsemblProtists"/>
        </authorList>
    </citation>
    <scope>IDENTIFICATION</scope>
</reference>
<reference evidence="11 13" key="1">
    <citation type="journal article" date="2012" name="Nature">
        <title>Algal genomes reveal evolutionary mosaicism and the fate of nucleomorphs.</title>
        <authorList>
            <consortium name="DOE Joint Genome Institute"/>
            <person name="Curtis B.A."/>
            <person name="Tanifuji G."/>
            <person name="Burki F."/>
            <person name="Gruber A."/>
            <person name="Irimia M."/>
            <person name="Maruyama S."/>
            <person name="Arias M.C."/>
            <person name="Ball S.G."/>
            <person name="Gile G.H."/>
            <person name="Hirakawa Y."/>
            <person name="Hopkins J.F."/>
            <person name="Kuo A."/>
            <person name="Rensing S.A."/>
            <person name="Schmutz J."/>
            <person name="Symeonidi A."/>
            <person name="Elias M."/>
            <person name="Eveleigh R.J."/>
            <person name="Herman E.K."/>
            <person name="Klute M.J."/>
            <person name="Nakayama T."/>
            <person name="Obornik M."/>
            <person name="Reyes-Prieto A."/>
            <person name="Armbrust E.V."/>
            <person name="Aves S.J."/>
            <person name="Beiko R.G."/>
            <person name="Coutinho P."/>
            <person name="Dacks J.B."/>
            <person name="Durnford D.G."/>
            <person name="Fast N.M."/>
            <person name="Green B.R."/>
            <person name="Grisdale C.J."/>
            <person name="Hempel F."/>
            <person name="Henrissat B."/>
            <person name="Hoppner M.P."/>
            <person name="Ishida K."/>
            <person name="Kim E."/>
            <person name="Koreny L."/>
            <person name="Kroth P.G."/>
            <person name="Liu Y."/>
            <person name="Malik S.B."/>
            <person name="Maier U.G."/>
            <person name="McRose D."/>
            <person name="Mock T."/>
            <person name="Neilson J.A."/>
            <person name="Onodera N.T."/>
            <person name="Poole A.M."/>
            <person name="Pritham E.J."/>
            <person name="Richards T.A."/>
            <person name="Rocap G."/>
            <person name="Roy S.W."/>
            <person name="Sarai C."/>
            <person name="Schaack S."/>
            <person name="Shirato S."/>
            <person name="Slamovits C.H."/>
            <person name="Spencer D.F."/>
            <person name="Suzuki S."/>
            <person name="Worden A.Z."/>
            <person name="Zauner S."/>
            <person name="Barry K."/>
            <person name="Bell C."/>
            <person name="Bharti A.K."/>
            <person name="Crow J.A."/>
            <person name="Grimwood J."/>
            <person name="Kramer R."/>
            <person name="Lindquist E."/>
            <person name="Lucas S."/>
            <person name="Salamov A."/>
            <person name="McFadden G.I."/>
            <person name="Lane C.E."/>
            <person name="Keeling P.J."/>
            <person name="Gray M.W."/>
            <person name="Grigoriev I.V."/>
            <person name="Archibald J.M."/>
        </authorList>
    </citation>
    <scope>NUCLEOTIDE SEQUENCE</scope>
    <source>
        <strain evidence="11 13">CCMP2712</strain>
    </source>
</reference>
<feature type="repeat" description="Solcar" evidence="9">
    <location>
        <begin position="8"/>
        <end position="94"/>
    </location>
</feature>
<dbReference type="EMBL" id="JH992973">
    <property type="protein sequence ID" value="EKX52398.1"/>
    <property type="molecule type" value="Genomic_DNA"/>
</dbReference>
<dbReference type="PaxDb" id="55529-EKX52398"/>
<dbReference type="eggNOG" id="KOG0763">
    <property type="taxonomic scope" value="Eukaryota"/>
</dbReference>
<comment type="subcellular location">
    <subcellularLocation>
        <location evidence="1">Mitochondrion membrane</location>
        <topology evidence="1">Multi-pass membrane protein</topology>
    </subcellularLocation>
</comment>
<dbReference type="PROSITE" id="PS50920">
    <property type="entry name" value="SOLCAR"/>
    <property type="match status" value="3"/>
</dbReference>